<evidence type="ECO:0000256" key="3">
    <source>
        <dbReference type="SAM" id="Phobius"/>
    </source>
</evidence>
<dbReference type="Gene3D" id="1.20.120.790">
    <property type="entry name" value="Heat shock protein 90, C-terminal domain"/>
    <property type="match status" value="1"/>
</dbReference>
<evidence type="ECO:0000313" key="5">
    <source>
        <dbReference type="Proteomes" id="UP000231279"/>
    </source>
</evidence>
<dbReference type="SUPFAM" id="SSF110942">
    <property type="entry name" value="HSP90 C-terminal domain"/>
    <property type="match status" value="1"/>
</dbReference>
<evidence type="ECO:0000313" key="4">
    <source>
        <dbReference type="EMBL" id="PIN15561.1"/>
    </source>
</evidence>
<name>A0A2G9HDH0_9LAMI</name>
<dbReference type="InterPro" id="IPR001404">
    <property type="entry name" value="Hsp90_fam"/>
</dbReference>
<keyword evidence="3" id="KW-0472">Membrane</keyword>
<keyword evidence="5" id="KW-1185">Reference proteome</keyword>
<evidence type="ECO:0000256" key="1">
    <source>
        <dbReference type="ARBA" id="ARBA00008239"/>
    </source>
</evidence>
<dbReference type="AlphaFoldDB" id="A0A2G9HDH0"/>
<gene>
    <name evidence="4" type="ORF">CDL12_11804</name>
</gene>
<dbReference type="InterPro" id="IPR037196">
    <property type="entry name" value="HSP90_C"/>
</dbReference>
<dbReference type="Pfam" id="PF00183">
    <property type="entry name" value="HSP90"/>
    <property type="match status" value="1"/>
</dbReference>
<dbReference type="PANTHER" id="PTHR11528">
    <property type="entry name" value="HEAT SHOCK PROTEIN 90 FAMILY MEMBER"/>
    <property type="match status" value="1"/>
</dbReference>
<keyword evidence="3" id="KW-0812">Transmembrane</keyword>
<dbReference type="GO" id="GO:0140662">
    <property type="term" value="F:ATP-dependent protein folding chaperone"/>
    <property type="evidence" value="ECO:0007669"/>
    <property type="project" value="InterPro"/>
</dbReference>
<dbReference type="Proteomes" id="UP000231279">
    <property type="component" value="Unassembled WGS sequence"/>
</dbReference>
<organism evidence="4 5">
    <name type="scientific">Handroanthus impetiginosus</name>
    <dbReference type="NCBI Taxonomy" id="429701"/>
    <lineage>
        <taxon>Eukaryota</taxon>
        <taxon>Viridiplantae</taxon>
        <taxon>Streptophyta</taxon>
        <taxon>Embryophyta</taxon>
        <taxon>Tracheophyta</taxon>
        <taxon>Spermatophyta</taxon>
        <taxon>Magnoliopsida</taxon>
        <taxon>eudicotyledons</taxon>
        <taxon>Gunneridae</taxon>
        <taxon>Pentapetalae</taxon>
        <taxon>asterids</taxon>
        <taxon>lamiids</taxon>
        <taxon>Lamiales</taxon>
        <taxon>Bignoniaceae</taxon>
        <taxon>Crescentiina</taxon>
        <taxon>Tabebuia alliance</taxon>
        <taxon>Handroanthus</taxon>
    </lineage>
</organism>
<feature type="transmembrane region" description="Helical" evidence="3">
    <location>
        <begin position="53"/>
        <end position="73"/>
    </location>
</feature>
<dbReference type="EMBL" id="NKXS01002052">
    <property type="protein sequence ID" value="PIN15561.1"/>
    <property type="molecule type" value="Genomic_DNA"/>
</dbReference>
<accession>A0A2G9HDH0</accession>
<dbReference type="GO" id="GO:0051082">
    <property type="term" value="F:unfolded protein binding"/>
    <property type="evidence" value="ECO:0007669"/>
    <property type="project" value="InterPro"/>
</dbReference>
<reference evidence="5" key="1">
    <citation type="journal article" date="2018" name="Gigascience">
        <title>Genome assembly of the Pink Ipe (Handroanthus impetiginosus, Bignoniaceae), a highly valued, ecologically keystone Neotropical timber forest tree.</title>
        <authorList>
            <person name="Silva-Junior O.B."/>
            <person name="Grattapaglia D."/>
            <person name="Novaes E."/>
            <person name="Collevatti R.G."/>
        </authorList>
    </citation>
    <scope>NUCLEOTIDE SEQUENCE [LARGE SCALE GENOMIC DNA]</scope>
    <source>
        <strain evidence="5">cv. UFG-1</strain>
    </source>
</reference>
<comment type="similarity">
    <text evidence="1">Belongs to the heat shock protein 90 family.</text>
</comment>
<keyword evidence="2" id="KW-0143">Chaperone</keyword>
<dbReference type="GO" id="GO:0005524">
    <property type="term" value="F:ATP binding"/>
    <property type="evidence" value="ECO:0007669"/>
    <property type="project" value="InterPro"/>
</dbReference>
<keyword evidence="3" id="KW-1133">Transmembrane helix</keyword>
<proteinExistence type="inferred from homology"/>
<dbReference type="GO" id="GO:0016887">
    <property type="term" value="F:ATP hydrolysis activity"/>
    <property type="evidence" value="ECO:0007669"/>
    <property type="project" value="InterPro"/>
</dbReference>
<comment type="caution">
    <text evidence="4">The sequence shown here is derived from an EMBL/GenBank/DDBJ whole genome shotgun (WGS) entry which is preliminary data.</text>
</comment>
<dbReference type="STRING" id="429701.A0A2G9HDH0"/>
<dbReference type="OrthoDB" id="1744115at2759"/>
<protein>
    <submittedName>
        <fullName evidence="4">Uncharacterized protein</fullName>
    </submittedName>
</protein>
<evidence type="ECO:0000256" key="2">
    <source>
        <dbReference type="ARBA" id="ARBA00023186"/>
    </source>
</evidence>
<sequence>MEKITKARVLRDNSMISYMSSKKNRETNPDHGIMKCLRKTAKADRNDKSVKDLMLLLFETAIDLWLLAVSFLIPNSMIS</sequence>